<evidence type="ECO:0000313" key="4">
    <source>
        <dbReference type="Proteomes" id="UP000317494"/>
    </source>
</evidence>
<protein>
    <recommendedName>
        <fullName evidence="2">Domain of unknown function at the cortex 1 domain-containing protein</fullName>
    </recommendedName>
</protein>
<dbReference type="InterPro" id="IPR013897">
    <property type="entry name" value="Duc1"/>
</dbReference>
<dbReference type="AlphaFoldDB" id="A0A507DFB6"/>
<feature type="compositionally biased region" description="Polar residues" evidence="1">
    <location>
        <begin position="475"/>
        <end position="484"/>
    </location>
</feature>
<dbReference type="STRING" id="286115.A0A507DFB6"/>
<organism evidence="3 4">
    <name type="scientific">Synchytrium endobioticum</name>
    <dbReference type="NCBI Taxonomy" id="286115"/>
    <lineage>
        <taxon>Eukaryota</taxon>
        <taxon>Fungi</taxon>
        <taxon>Fungi incertae sedis</taxon>
        <taxon>Chytridiomycota</taxon>
        <taxon>Chytridiomycota incertae sedis</taxon>
        <taxon>Chytridiomycetes</taxon>
        <taxon>Synchytriales</taxon>
        <taxon>Synchytriaceae</taxon>
        <taxon>Synchytrium</taxon>
    </lineage>
</organism>
<comment type="caution">
    <text evidence="3">The sequence shown here is derived from an EMBL/GenBank/DDBJ whole genome shotgun (WGS) entry which is preliminary data.</text>
</comment>
<feature type="region of interest" description="Disordered" evidence="1">
    <location>
        <begin position="451"/>
        <end position="484"/>
    </location>
</feature>
<keyword evidence="4" id="KW-1185">Reference proteome</keyword>
<evidence type="ECO:0000313" key="3">
    <source>
        <dbReference type="EMBL" id="TPX50293.1"/>
    </source>
</evidence>
<name>A0A507DFB6_9FUNG</name>
<evidence type="ECO:0000256" key="1">
    <source>
        <dbReference type="SAM" id="MobiDB-lite"/>
    </source>
</evidence>
<reference evidence="3 4" key="1">
    <citation type="journal article" date="2019" name="Sci. Rep.">
        <title>Comparative genomics of chytrid fungi reveal insights into the obligate biotrophic and pathogenic lifestyle of Synchytrium endobioticum.</title>
        <authorList>
            <person name="van de Vossenberg B.T.L.H."/>
            <person name="Warris S."/>
            <person name="Nguyen H.D.T."/>
            <person name="van Gent-Pelzer M.P.E."/>
            <person name="Joly D.L."/>
            <person name="van de Geest H.C."/>
            <person name="Bonants P.J.M."/>
            <person name="Smith D.S."/>
            <person name="Levesque C.A."/>
            <person name="van der Lee T.A.J."/>
        </authorList>
    </citation>
    <scope>NUCLEOTIDE SEQUENCE [LARGE SCALE GENOMIC DNA]</scope>
    <source>
        <strain evidence="3 4">MB42</strain>
    </source>
</reference>
<feature type="compositionally biased region" description="Basic and acidic residues" evidence="1">
    <location>
        <begin position="451"/>
        <end position="466"/>
    </location>
</feature>
<accession>A0A507DFB6</accession>
<evidence type="ECO:0000259" key="2">
    <source>
        <dbReference type="Pfam" id="PF08588"/>
    </source>
</evidence>
<proteinExistence type="predicted"/>
<dbReference type="VEuPathDB" id="FungiDB:SeMB42_g02295"/>
<feature type="region of interest" description="Disordered" evidence="1">
    <location>
        <begin position="260"/>
        <end position="281"/>
    </location>
</feature>
<feature type="domain" description="Domain of unknown function at the cortex 1" evidence="2">
    <location>
        <begin position="110"/>
        <end position="446"/>
    </location>
</feature>
<dbReference type="Proteomes" id="UP000317494">
    <property type="component" value="Unassembled WGS sequence"/>
</dbReference>
<dbReference type="PANTHER" id="PTHR34826:SF2">
    <property type="entry name" value="UPF0590 PROTEIN C409.17C"/>
    <property type="match status" value="1"/>
</dbReference>
<gene>
    <name evidence="3" type="ORF">SeMB42_g02295</name>
</gene>
<dbReference type="PANTHER" id="PTHR34826">
    <property type="entry name" value="UPF0590 PROTEIN C409.17C"/>
    <property type="match status" value="1"/>
</dbReference>
<sequence length="484" mass="53110">MFREPITAAVRHGTIDASISASPRTAQASYKRGYATVQQHYLRWPPSKKTQARICRQGLEPEPIRRGRILDLSFLTDQSLVLGSWAAPPIHVTCPAVASNIMKLIDDYQLCVKAGPNEKELQIASVNDELEPLFIDSEHFTGYILVRMVNFTGTTRTPSASRSECKPPIENPASSYFKGRSRRYSIVVQGRFKHTWNGDDIVFGGEMQAPMAKVPMGASLVIKAAKWLDPGIECDPYTDKPYMFSPLLCAMNAMSVSCDGEAKPSLPEASGSANTSTSHNIGPSKSASLFSKLSSKIRSNSSTSIATTSPVVPSVTPASETPITATPPPPSPTQTTTLGPFQYASTMIQEECTPLFRSIEAPCIPTYEKRKKHFLNPQKRAEVEFTPNEVYAMDFYDAYVDVNSANVKLPGVSLSFWKYWQGIPLNFIARTRDGKATFFVVQLSMVPKVEAAESNRNNKNDAAHEEDGVEEDDGNTVSEVSSSS</sequence>
<feature type="region of interest" description="Disordered" evidence="1">
    <location>
        <begin position="301"/>
        <end position="334"/>
    </location>
</feature>
<dbReference type="EMBL" id="QEAN01000069">
    <property type="protein sequence ID" value="TPX50293.1"/>
    <property type="molecule type" value="Genomic_DNA"/>
</dbReference>
<dbReference type="Pfam" id="PF08588">
    <property type="entry name" value="Duc1"/>
    <property type="match status" value="1"/>
</dbReference>
<feature type="compositionally biased region" description="Polar residues" evidence="1">
    <location>
        <begin position="271"/>
        <end position="281"/>
    </location>
</feature>